<evidence type="ECO:0000313" key="8">
    <source>
        <dbReference type="EMBL" id="EQD29110.1"/>
    </source>
</evidence>
<protein>
    <submittedName>
        <fullName evidence="8">Protein belonging to Uncharacterized protein family UPF0114</fullName>
    </submittedName>
</protein>
<name>T0ZH42_9ZZZZ</name>
<dbReference type="AlphaFoldDB" id="T0ZH42"/>
<evidence type="ECO:0000256" key="6">
    <source>
        <dbReference type="ARBA" id="ARBA00023136"/>
    </source>
</evidence>
<evidence type="ECO:0000256" key="2">
    <source>
        <dbReference type="ARBA" id="ARBA00005774"/>
    </source>
</evidence>
<comment type="similarity">
    <text evidence="2">Belongs to the UPF0114 family.</text>
</comment>
<keyword evidence="5 7" id="KW-1133">Transmembrane helix</keyword>
<comment type="caution">
    <text evidence="8">The sequence shown here is derived from an EMBL/GenBank/DDBJ whole genome shotgun (WGS) entry which is preliminary data.</text>
</comment>
<evidence type="ECO:0000256" key="7">
    <source>
        <dbReference type="SAM" id="Phobius"/>
    </source>
</evidence>
<dbReference type="EMBL" id="AUZZ01010638">
    <property type="protein sequence ID" value="EQD29110.1"/>
    <property type="molecule type" value="Genomic_DNA"/>
</dbReference>
<dbReference type="InterPro" id="IPR005134">
    <property type="entry name" value="UPF0114"/>
</dbReference>
<keyword evidence="3" id="KW-1003">Cell membrane</keyword>
<keyword evidence="6 7" id="KW-0472">Membrane</keyword>
<comment type="subcellular location">
    <subcellularLocation>
        <location evidence="1">Cell membrane</location>
        <topology evidence="1">Multi-pass membrane protein</topology>
    </subcellularLocation>
</comment>
<gene>
    <name evidence="8" type="ORF">B2A_14642</name>
</gene>
<reference evidence="8" key="1">
    <citation type="submission" date="2013-08" db="EMBL/GenBank/DDBJ databases">
        <authorList>
            <person name="Mendez C."/>
            <person name="Richter M."/>
            <person name="Ferrer M."/>
            <person name="Sanchez J."/>
        </authorList>
    </citation>
    <scope>NUCLEOTIDE SEQUENCE</scope>
</reference>
<proteinExistence type="inferred from homology"/>
<dbReference type="PANTHER" id="PTHR38596:SF1">
    <property type="entry name" value="UPF0114 PROTEIN YQHA"/>
    <property type="match status" value="1"/>
</dbReference>
<evidence type="ECO:0000256" key="3">
    <source>
        <dbReference type="ARBA" id="ARBA00022475"/>
    </source>
</evidence>
<keyword evidence="4 7" id="KW-0812">Transmembrane</keyword>
<feature type="transmembrane region" description="Helical" evidence="7">
    <location>
        <begin position="36"/>
        <end position="55"/>
    </location>
</feature>
<evidence type="ECO:0000256" key="4">
    <source>
        <dbReference type="ARBA" id="ARBA00022692"/>
    </source>
</evidence>
<dbReference type="Pfam" id="PF03350">
    <property type="entry name" value="UPF0114"/>
    <property type="match status" value="1"/>
</dbReference>
<accession>T0ZH42</accession>
<sequence>MFAGYESFVSRLHIDEHLDRPVWLGTMDFADLKLKVIALIVAISAITLLRTFLLLEDPAAAVMPVR</sequence>
<dbReference type="InterPro" id="IPR020761">
    <property type="entry name" value="UPF0114_bac"/>
</dbReference>
<dbReference type="PANTHER" id="PTHR38596">
    <property type="entry name" value="UPF0114 PROTEIN YQHA"/>
    <property type="match status" value="1"/>
</dbReference>
<evidence type="ECO:0000256" key="1">
    <source>
        <dbReference type="ARBA" id="ARBA00004651"/>
    </source>
</evidence>
<feature type="non-terminal residue" evidence="8">
    <location>
        <position position="66"/>
    </location>
</feature>
<organism evidence="8">
    <name type="scientific">mine drainage metagenome</name>
    <dbReference type="NCBI Taxonomy" id="410659"/>
    <lineage>
        <taxon>unclassified sequences</taxon>
        <taxon>metagenomes</taxon>
        <taxon>ecological metagenomes</taxon>
    </lineage>
</organism>
<dbReference type="GO" id="GO:0005886">
    <property type="term" value="C:plasma membrane"/>
    <property type="evidence" value="ECO:0007669"/>
    <property type="project" value="UniProtKB-SubCell"/>
</dbReference>
<reference evidence="8" key="2">
    <citation type="journal article" date="2014" name="ISME J.">
        <title>Microbial stratification in low pH oxic and suboxic macroscopic growths along an acid mine drainage.</title>
        <authorList>
            <person name="Mendez-Garcia C."/>
            <person name="Mesa V."/>
            <person name="Sprenger R.R."/>
            <person name="Richter M."/>
            <person name="Diez M.S."/>
            <person name="Solano J."/>
            <person name="Bargiela R."/>
            <person name="Golyshina O.V."/>
            <person name="Manteca A."/>
            <person name="Ramos J.L."/>
            <person name="Gallego J.R."/>
            <person name="Llorente I."/>
            <person name="Martins Dos Santos V.A."/>
            <person name="Jensen O.N."/>
            <person name="Pelaez A.I."/>
            <person name="Sanchez J."/>
            <person name="Ferrer M."/>
        </authorList>
    </citation>
    <scope>NUCLEOTIDE SEQUENCE</scope>
</reference>
<evidence type="ECO:0000256" key="5">
    <source>
        <dbReference type="ARBA" id="ARBA00022989"/>
    </source>
</evidence>